<name>A0A9Q1C043_HOLLE</name>
<evidence type="ECO:0000313" key="4">
    <source>
        <dbReference type="Proteomes" id="UP001152320"/>
    </source>
</evidence>
<keyword evidence="2" id="KW-0812">Transmembrane</keyword>
<evidence type="ECO:0000313" key="3">
    <source>
        <dbReference type="EMBL" id="KAJ8036146.1"/>
    </source>
</evidence>
<comment type="caution">
    <text evidence="3">The sequence shown here is derived from an EMBL/GenBank/DDBJ whole genome shotgun (WGS) entry which is preliminary data.</text>
</comment>
<keyword evidence="2" id="KW-1133">Transmembrane helix</keyword>
<keyword evidence="4" id="KW-1185">Reference proteome</keyword>
<evidence type="ECO:0000256" key="2">
    <source>
        <dbReference type="SAM" id="Phobius"/>
    </source>
</evidence>
<feature type="compositionally biased region" description="Basic and acidic residues" evidence="1">
    <location>
        <begin position="282"/>
        <end position="303"/>
    </location>
</feature>
<feature type="compositionally biased region" description="Basic and acidic residues" evidence="1">
    <location>
        <begin position="491"/>
        <end position="505"/>
    </location>
</feature>
<protein>
    <submittedName>
        <fullName evidence="3">Uncharacterized protein</fullName>
    </submittedName>
</protein>
<evidence type="ECO:0000256" key="1">
    <source>
        <dbReference type="SAM" id="MobiDB-lite"/>
    </source>
</evidence>
<feature type="region of interest" description="Disordered" evidence="1">
    <location>
        <begin position="273"/>
        <end position="303"/>
    </location>
</feature>
<dbReference type="AlphaFoldDB" id="A0A9Q1C043"/>
<feature type="transmembrane region" description="Helical" evidence="2">
    <location>
        <begin position="240"/>
        <end position="264"/>
    </location>
</feature>
<sequence length="521" mass="58459">MHPKFPVYNKVSVIDQLTEVEKAWEKLRWENYKSDSLREGNSPDDNCGSPDRIIEGTTLCNQFCNQFYNRTSRTLNLSTATPTSLPFNKWVYRPPPHKSQTEARMIYAKQKIKEELIRFNRKGQDNISKEAKIGLKRLKERVKKWENSTTKTTTSIRNVSVTTTTSTDVNATSPIGPLSVSQGNITTRRYTTVTTMITNSTTVATQSSMDVKSTSPTLVSQGVTGSQTTSHSPIKENNRAALVTTLPIVAVIFLFLLLVGFIFLRKKSLKDKRSKQAPLKSHSKDLELGDMKDSSNDYGKTDEDGMERKLAFTKQNATSKLTSYEVGGNAPPAPELNTTQRGIMVPPDNAKACTQGSHEYEEAKYPGTQRNDEYEEVTDKDKNQGYEKAKGRGNHADQGHEVANFADGPFYQTLNPDAQNESSYTSVCGRKQDGGYDALERQKIHVSPRSKTDPNYDLTDRIWKGDPKIKSTFQIGGEYSVTCSSSANTSDYDKLEHTTRNRKPDNISPNEYNILQPKRKV</sequence>
<organism evidence="3 4">
    <name type="scientific">Holothuria leucospilota</name>
    <name type="common">Black long sea cucumber</name>
    <name type="synonym">Mertensiothuria leucospilota</name>
    <dbReference type="NCBI Taxonomy" id="206669"/>
    <lineage>
        <taxon>Eukaryota</taxon>
        <taxon>Metazoa</taxon>
        <taxon>Echinodermata</taxon>
        <taxon>Eleutherozoa</taxon>
        <taxon>Echinozoa</taxon>
        <taxon>Holothuroidea</taxon>
        <taxon>Aspidochirotacea</taxon>
        <taxon>Aspidochirotida</taxon>
        <taxon>Holothuriidae</taxon>
        <taxon>Holothuria</taxon>
    </lineage>
</organism>
<keyword evidence="2" id="KW-0472">Membrane</keyword>
<accession>A0A9Q1C043</accession>
<dbReference type="Proteomes" id="UP001152320">
    <property type="component" value="Chromosome 9"/>
</dbReference>
<proteinExistence type="predicted"/>
<gene>
    <name evidence="3" type="ORF">HOLleu_20031</name>
</gene>
<reference evidence="3" key="1">
    <citation type="submission" date="2021-10" db="EMBL/GenBank/DDBJ databases">
        <title>Tropical sea cucumber genome reveals ecological adaptation and Cuvierian tubules defense mechanism.</title>
        <authorList>
            <person name="Chen T."/>
        </authorList>
    </citation>
    <scope>NUCLEOTIDE SEQUENCE</scope>
    <source>
        <strain evidence="3">Nanhai2018</strain>
        <tissue evidence="3">Muscle</tissue>
    </source>
</reference>
<dbReference type="EMBL" id="JAIZAY010000009">
    <property type="protein sequence ID" value="KAJ8036146.1"/>
    <property type="molecule type" value="Genomic_DNA"/>
</dbReference>
<feature type="region of interest" description="Disordered" evidence="1">
    <location>
        <begin position="484"/>
        <end position="521"/>
    </location>
</feature>